<evidence type="ECO:0008006" key="3">
    <source>
        <dbReference type="Google" id="ProtNLM"/>
    </source>
</evidence>
<dbReference type="InterPro" id="IPR019700">
    <property type="entry name" value="Sigma-G_inhibitor_Gin"/>
</dbReference>
<dbReference type="Proteomes" id="UP000031563">
    <property type="component" value="Unassembled WGS sequence"/>
</dbReference>
<gene>
    <name evidence="1" type="ORF">QY95_02399</name>
</gene>
<protein>
    <recommendedName>
        <fullName evidence="3">Inhibitor of sigma-G Gin</fullName>
    </recommendedName>
</protein>
<organism evidence="1 2">
    <name type="scientific">Bacillus thermotolerans</name>
    <name type="common">Quasibacillus thermotolerans</name>
    <dbReference type="NCBI Taxonomy" id="1221996"/>
    <lineage>
        <taxon>Bacteria</taxon>
        <taxon>Bacillati</taxon>
        <taxon>Bacillota</taxon>
        <taxon>Bacilli</taxon>
        <taxon>Bacillales</taxon>
        <taxon>Bacillaceae</taxon>
        <taxon>Bacillus</taxon>
    </lineage>
</organism>
<keyword evidence="2" id="KW-1185">Reference proteome</keyword>
<accession>A0A0F5I1G4</accession>
<dbReference type="RefSeq" id="WP_082090179.1">
    <property type="nucleotide sequence ID" value="NZ_JWIQ02000022.1"/>
</dbReference>
<dbReference type="OrthoDB" id="2886653at2"/>
<comment type="caution">
    <text evidence="1">The sequence shown here is derived from an EMBL/GenBank/DDBJ whole genome shotgun (WGS) entry which is preliminary data.</text>
</comment>
<dbReference type="STRING" id="1221996.QY95_02399"/>
<evidence type="ECO:0000313" key="2">
    <source>
        <dbReference type="Proteomes" id="UP000031563"/>
    </source>
</evidence>
<sequence length="57" mass="6817">MKECIVCEEEKKEGMYICSSFVCKECEQEMVNTEPEESKYKEFVKKLRKIRKPSVFS</sequence>
<evidence type="ECO:0000313" key="1">
    <source>
        <dbReference type="EMBL" id="KKB39376.1"/>
    </source>
</evidence>
<dbReference type="EMBL" id="JWIR02000042">
    <property type="protein sequence ID" value="KKB39376.1"/>
    <property type="molecule type" value="Genomic_DNA"/>
</dbReference>
<proteinExistence type="predicted"/>
<dbReference type="AlphaFoldDB" id="A0A0F5I1G4"/>
<dbReference type="Pfam" id="PF10764">
    <property type="entry name" value="Gin"/>
    <property type="match status" value="1"/>
</dbReference>
<reference evidence="1" key="1">
    <citation type="submission" date="2015-02" db="EMBL/GenBank/DDBJ databases">
        <title>Genome Assembly of Bacillaceae bacterium MTCC 8252.</title>
        <authorList>
            <person name="Verma A."/>
            <person name="Khatri I."/>
            <person name="Mual P."/>
            <person name="Subramanian S."/>
            <person name="Krishnamurthi S."/>
        </authorList>
    </citation>
    <scope>NUCLEOTIDE SEQUENCE [LARGE SCALE GENOMIC DNA]</scope>
    <source>
        <strain evidence="1">MTCC 8252</strain>
    </source>
</reference>
<name>A0A0F5I1G4_BACTR</name>